<comment type="subcellular location">
    <subcellularLocation>
        <location evidence="2">Cell membrane</location>
        <topology evidence="2">Single-pass membrane protein</topology>
    </subcellularLocation>
</comment>
<evidence type="ECO:0000256" key="3">
    <source>
        <dbReference type="ARBA" id="ARBA00011649"/>
    </source>
</evidence>
<evidence type="ECO:0000256" key="12">
    <source>
        <dbReference type="ARBA" id="ARBA00022982"/>
    </source>
</evidence>
<dbReference type="GO" id="GO:0008121">
    <property type="term" value="F:quinol-cytochrome-c reductase activity"/>
    <property type="evidence" value="ECO:0007669"/>
    <property type="project" value="UniProtKB-EC"/>
</dbReference>
<gene>
    <name evidence="23" type="ORF">MNBD_GAMMA21-830</name>
</gene>
<dbReference type="InterPro" id="IPR036922">
    <property type="entry name" value="Rieske_2Fe-2S_sf"/>
</dbReference>
<evidence type="ECO:0000259" key="22">
    <source>
        <dbReference type="PROSITE" id="PS51296"/>
    </source>
</evidence>
<dbReference type="InterPro" id="IPR006317">
    <property type="entry name" value="Ubiquinol_cyt_c_Rdtase_Fe-S-su"/>
</dbReference>
<dbReference type="EMBL" id="UOFR01000043">
    <property type="protein sequence ID" value="VAW97047.1"/>
    <property type="molecule type" value="Genomic_DNA"/>
</dbReference>
<comment type="function">
    <text evidence="1">Component of the ubiquinol-cytochrome c reductase complex (complex III or cytochrome b-c1 complex), which is a respiratory chain that generates an electrochemical potential coupled to ATP synthesis.</text>
</comment>
<dbReference type="InterPro" id="IPR005805">
    <property type="entry name" value="Rieske_Fe-S_prot_C"/>
</dbReference>
<dbReference type="InterPro" id="IPR017941">
    <property type="entry name" value="Rieske_2Fe-2S"/>
</dbReference>
<dbReference type="InterPro" id="IPR019470">
    <property type="entry name" value="Ubiq_cytC_Rdtase_Fe-S_su_TAT"/>
</dbReference>
<evidence type="ECO:0000256" key="10">
    <source>
        <dbReference type="ARBA" id="ARBA00022723"/>
    </source>
</evidence>
<evidence type="ECO:0000256" key="9">
    <source>
        <dbReference type="ARBA" id="ARBA00022714"/>
    </source>
</evidence>
<evidence type="ECO:0000256" key="8">
    <source>
        <dbReference type="ARBA" id="ARBA00022692"/>
    </source>
</evidence>
<accession>A0A3B1ABS8</accession>
<evidence type="ECO:0000256" key="14">
    <source>
        <dbReference type="ARBA" id="ARBA00023004"/>
    </source>
</evidence>
<dbReference type="PRINTS" id="PR00162">
    <property type="entry name" value="RIESKE"/>
</dbReference>
<organism evidence="23">
    <name type="scientific">hydrothermal vent metagenome</name>
    <dbReference type="NCBI Taxonomy" id="652676"/>
    <lineage>
        <taxon>unclassified sequences</taxon>
        <taxon>metagenomes</taxon>
        <taxon>ecological metagenomes</taxon>
    </lineage>
</organism>
<keyword evidence="14" id="KW-0408">Iron</keyword>
<dbReference type="Gene3D" id="1.20.5.510">
    <property type="entry name" value="Single helix bin"/>
    <property type="match status" value="1"/>
</dbReference>
<evidence type="ECO:0000256" key="16">
    <source>
        <dbReference type="ARBA" id="ARBA00023136"/>
    </source>
</evidence>
<evidence type="ECO:0000256" key="13">
    <source>
        <dbReference type="ARBA" id="ARBA00022989"/>
    </source>
</evidence>
<dbReference type="PROSITE" id="PS51296">
    <property type="entry name" value="RIESKE"/>
    <property type="match status" value="1"/>
</dbReference>
<dbReference type="Gene3D" id="2.102.10.10">
    <property type="entry name" value="Rieske [2Fe-2S] iron-sulphur domain"/>
    <property type="match status" value="1"/>
</dbReference>
<evidence type="ECO:0000256" key="2">
    <source>
        <dbReference type="ARBA" id="ARBA00004162"/>
    </source>
</evidence>
<evidence type="ECO:0000256" key="11">
    <source>
        <dbReference type="ARBA" id="ARBA00022967"/>
    </source>
</evidence>
<keyword evidence="11" id="KW-1278">Translocase</keyword>
<dbReference type="GO" id="GO:0046872">
    <property type="term" value="F:metal ion binding"/>
    <property type="evidence" value="ECO:0007669"/>
    <property type="project" value="UniProtKB-KW"/>
</dbReference>
<evidence type="ECO:0000256" key="7">
    <source>
        <dbReference type="ARBA" id="ARBA00022475"/>
    </source>
</evidence>
<keyword evidence="16 21" id="KW-0472">Membrane</keyword>
<comment type="subunit">
    <text evidence="3">The main subunits of complex b-c1 are: cytochrome b, cytochrome c1 and the Rieske protein.</text>
</comment>
<dbReference type="GO" id="GO:0016491">
    <property type="term" value="F:oxidoreductase activity"/>
    <property type="evidence" value="ECO:0007669"/>
    <property type="project" value="UniProtKB-KW"/>
</dbReference>
<dbReference type="PANTHER" id="PTHR10134">
    <property type="entry name" value="CYTOCHROME B-C1 COMPLEX SUBUNIT RIESKE, MITOCHONDRIAL"/>
    <property type="match status" value="1"/>
</dbReference>
<evidence type="ECO:0000256" key="5">
    <source>
        <dbReference type="ARBA" id="ARBA00019816"/>
    </source>
</evidence>
<protein>
    <recommendedName>
        <fullName evidence="5">Ubiquinol-cytochrome c reductase iron-sulfur subunit</fullName>
        <ecNumber evidence="4">7.1.1.8</ecNumber>
    </recommendedName>
    <alternativeName>
        <fullName evidence="19">Rieske iron-sulfur protein</fullName>
    </alternativeName>
</protein>
<feature type="domain" description="Rieske" evidence="22">
    <location>
        <begin position="101"/>
        <end position="197"/>
    </location>
</feature>
<dbReference type="InterPro" id="IPR014349">
    <property type="entry name" value="Rieske_Fe-S_prot"/>
</dbReference>
<dbReference type="AlphaFoldDB" id="A0A3B1ABS8"/>
<evidence type="ECO:0000256" key="20">
    <source>
        <dbReference type="ARBA" id="ARBA00034078"/>
    </source>
</evidence>
<keyword evidence="23" id="KW-0560">Oxidoreductase</keyword>
<dbReference type="Pfam" id="PF00355">
    <property type="entry name" value="Rieske"/>
    <property type="match status" value="1"/>
</dbReference>
<keyword evidence="13 21" id="KW-1133">Transmembrane helix</keyword>
<evidence type="ECO:0000256" key="15">
    <source>
        <dbReference type="ARBA" id="ARBA00023014"/>
    </source>
</evidence>
<comment type="cofactor">
    <cofactor evidence="20">
        <name>[2Fe-2S] cluster</name>
        <dbReference type="ChEBI" id="CHEBI:190135"/>
    </cofactor>
</comment>
<proteinExistence type="predicted"/>
<keyword evidence="7" id="KW-1003">Cell membrane</keyword>
<reference evidence="23" key="1">
    <citation type="submission" date="2018-06" db="EMBL/GenBank/DDBJ databases">
        <authorList>
            <person name="Zhirakovskaya E."/>
        </authorList>
    </citation>
    <scope>NUCLEOTIDE SEQUENCE</scope>
</reference>
<dbReference type="GO" id="GO:0051537">
    <property type="term" value="F:2 iron, 2 sulfur cluster binding"/>
    <property type="evidence" value="ECO:0007669"/>
    <property type="project" value="UniProtKB-KW"/>
</dbReference>
<dbReference type="Pfam" id="PF10399">
    <property type="entry name" value="UCR_Fe-S_N"/>
    <property type="match status" value="1"/>
</dbReference>
<sequence>MSQGIVNITSDQKQRRRFLINATVILGAVGTGGLLVPFVKSMSPSDRARTAGAPIQVDISRLQMGEQLTILWRRKPVWVLRRDDAVFTRLQDEKLRDRLRDPDSAVESQQPVYAQNEFRSINSEYLVVVALCTHLGCVPNYRPELAPDDLGDDWPGGYFCPCHGSMFDLAGRVYKGVPAPTNLVIPPYQYLTDSLIEIGTSKAV</sequence>
<keyword evidence="10" id="KW-0479">Metal-binding</keyword>
<keyword evidence="6" id="KW-0813">Transport</keyword>
<dbReference type="CDD" id="cd03470">
    <property type="entry name" value="Rieske_cytochrome_bc1"/>
    <property type="match status" value="1"/>
</dbReference>
<comment type="catalytic activity">
    <reaction evidence="18">
        <text>a quinol + 2 Fe(III)-[cytochrome c](out) = a quinone + 2 Fe(II)-[cytochrome c](out) + 2 H(+)(out)</text>
        <dbReference type="Rhea" id="RHEA:11484"/>
        <dbReference type="Rhea" id="RHEA-COMP:10350"/>
        <dbReference type="Rhea" id="RHEA-COMP:14399"/>
        <dbReference type="ChEBI" id="CHEBI:15378"/>
        <dbReference type="ChEBI" id="CHEBI:24646"/>
        <dbReference type="ChEBI" id="CHEBI:29033"/>
        <dbReference type="ChEBI" id="CHEBI:29034"/>
        <dbReference type="ChEBI" id="CHEBI:132124"/>
        <dbReference type="EC" id="7.1.1.8"/>
    </reaction>
</comment>
<feature type="transmembrane region" description="Helical" evidence="21">
    <location>
        <begin position="18"/>
        <end position="39"/>
    </location>
</feature>
<keyword evidence="15" id="KW-0411">Iron-sulfur</keyword>
<dbReference type="EC" id="7.1.1.8" evidence="4"/>
<dbReference type="GO" id="GO:0005886">
    <property type="term" value="C:plasma membrane"/>
    <property type="evidence" value="ECO:0007669"/>
    <property type="project" value="UniProtKB-SubCell"/>
</dbReference>
<keyword evidence="17" id="KW-1015">Disulfide bond</keyword>
<keyword evidence="9" id="KW-0001">2Fe-2S</keyword>
<dbReference type="SUPFAM" id="SSF50022">
    <property type="entry name" value="ISP domain"/>
    <property type="match status" value="1"/>
</dbReference>
<evidence type="ECO:0000256" key="6">
    <source>
        <dbReference type="ARBA" id="ARBA00022448"/>
    </source>
</evidence>
<evidence type="ECO:0000256" key="1">
    <source>
        <dbReference type="ARBA" id="ARBA00002444"/>
    </source>
</evidence>
<evidence type="ECO:0000256" key="18">
    <source>
        <dbReference type="ARBA" id="ARBA00029351"/>
    </source>
</evidence>
<evidence type="ECO:0000256" key="21">
    <source>
        <dbReference type="SAM" id="Phobius"/>
    </source>
</evidence>
<name>A0A3B1ABS8_9ZZZZ</name>
<evidence type="ECO:0000256" key="4">
    <source>
        <dbReference type="ARBA" id="ARBA00012951"/>
    </source>
</evidence>
<keyword evidence="8 21" id="KW-0812">Transmembrane</keyword>
<dbReference type="NCBIfam" id="TIGR01416">
    <property type="entry name" value="Rieske_proteo"/>
    <property type="match status" value="1"/>
</dbReference>
<evidence type="ECO:0000256" key="19">
    <source>
        <dbReference type="ARBA" id="ARBA00032409"/>
    </source>
</evidence>
<evidence type="ECO:0000313" key="23">
    <source>
        <dbReference type="EMBL" id="VAW97047.1"/>
    </source>
</evidence>
<keyword evidence="12" id="KW-0249">Electron transport</keyword>
<evidence type="ECO:0000256" key="17">
    <source>
        <dbReference type="ARBA" id="ARBA00023157"/>
    </source>
</evidence>